<name>A0A8X7NFM1_9BASI</name>
<feature type="compositionally biased region" description="Polar residues" evidence="1">
    <location>
        <begin position="349"/>
        <end position="360"/>
    </location>
</feature>
<feature type="region of interest" description="Disordered" evidence="1">
    <location>
        <begin position="443"/>
        <end position="570"/>
    </location>
</feature>
<dbReference type="EMBL" id="LWDG02000016">
    <property type="protein sequence ID" value="KAE8271535.1"/>
    <property type="molecule type" value="Genomic_DNA"/>
</dbReference>
<accession>A0A8X7NFM1</accession>
<feature type="region of interest" description="Disordered" evidence="1">
    <location>
        <begin position="609"/>
        <end position="791"/>
    </location>
</feature>
<feature type="compositionally biased region" description="Polar residues" evidence="1">
    <location>
        <begin position="143"/>
        <end position="152"/>
    </location>
</feature>
<feature type="region of interest" description="Disordered" evidence="1">
    <location>
        <begin position="284"/>
        <end position="429"/>
    </location>
</feature>
<organism evidence="2 3">
    <name type="scientific">Tilletia walkeri</name>
    <dbReference type="NCBI Taxonomy" id="117179"/>
    <lineage>
        <taxon>Eukaryota</taxon>
        <taxon>Fungi</taxon>
        <taxon>Dikarya</taxon>
        <taxon>Basidiomycota</taxon>
        <taxon>Ustilaginomycotina</taxon>
        <taxon>Exobasidiomycetes</taxon>
        <taxon>Tilletiales</taxon>
        <taxon>Tilletiaceae</taxon>
        <taxon>Tilletia</taxon>
    </lineage>
</organism>
<feature type="compositionally biased region" description="Low complexity" evidence="1">
    <location>
        <begin position="130"/>
        <end position="142"/>
    </location>
</feature>
<reference evidence="2" key="1">
    <citation type="submission" date="2016-04" db="EMBL/GenBank/DDBJ databases">
        <authorList>
            <person name="Nguyen H.D."/>
            <person name="Samba Siva P."/>
            <person name="Cullis J."/>
            <person name="Levesque C.A."/>
            <person name="Hambleton S."/>
        </authorList>
    </citation>
    <scope>NUCLEOTIDE SEQUENCE</scope>
    <source>
        <strain evidence="2">DAOMC 236422</strain>
    </source>
</reference>
<keyword evidence="3" id="KW-1185">Reference proteome</keyword>
<feature type="compositionally biased region" description="Polar residues" evidence="1">
    <location>
        <begin position="60"/>
        <end position="70"/>
    </location>
</feature>
<feature type="compositionally biased region" description="Acidic residues" evidence="1">
    <location>
        <begin position="363"/>
        <end position="377"/>
    </location>
</feature>
<feature type="compositionally biased region" description="Basic and acidic residues" evidence="1">
    <location>
        <begin position="781"/>
        <end position="791"/>
    </location>
</feature>
<feature type="compositionally biased region" description="Polar residues" evidence="1">
    <location>
        <begin position="80"/>
        <end position="91"/>
    </location>
</feature>
<feature type="compositionally biased region" description="Basic and acidic residues" evidence="1">
    <location>
        <begin position="512"/>
        <end position="521"/>
    </location>
</feature>
<feature type="compositionally biased region" description="Basic and acidic residues" evidence="1">
    <location>
        <begin position="680"/>
        <end position="722"/>
    </location>
</feature>
<dbReference type="AlphaFoldDB" id="A0A8X7NFM1"/>
<protein>
    <submittedName>
        <fullName evidence="2">Uncharacterized protein</fullName>
    </submittedName>
</protein>
<feature type="region of interest" description="Disordered" evidence="1">
    <location>
        <begin position="862"/>
        <end position="886"/>
    </location>
</feature>
<sequence>MSRSSHTPGNRLALAERDRSPTAMTQSSSYSRAPPDDQYASGSSSGGQRSAKRAKLGSGTEDTQFSSSARSGKENRPPFRNSQAGPSTSTPARARPQASAPIKKQTGKPKPKPKTISGQPTLDGFVKIMPSQQHPSQGQQSSMNATGSSKGSSMAPKKAQTSAPIRPAPKTAQPDNVQRKANLTSARVPERVLPRAKGKARAQEPDRRSPTPTRSGSEDEANLPETMWEPPSTQPTWQKNFAGKVHLYRMVNGLPPEEEDPVFTQVPGNAERKQVRTISRQLDYEAHQKAQAQRKAEAERGLVAMRQRLNGNEVRPLAMHRGRYAPQRKDGENKDPGPSRAAKGPELPTPTQDFGSTAPQSPFDDEDEDVNADDDASPEISPTRYKPVDLEQRLNAFMSRRNGEGGSQSARVPCKVPPNQGTTAGRQKARTFVCKTETVETGVDDDHDTLSESSFSSGIAPALPQARHQSVISRPVLQPTPVRNGSTYSGSTASEHGLSSDAEMGPEGVDQPSERLKRTQREPTPSYPQTMVSESLLDGLLASRSSGERSPAHERHTAQSTSTPPHQNHYVLGADIRDGFAGISPTSMEKVLAYDTQCDPSWRQRYVSAGARDSLRNRKGNVGRMEEGDEDVTMVGSPDKSSVSTKRRADTGKRKRRSQKDVGKVPDLGSQQTLSAFAGYDDKERERKEREELERVESERRGQEQMERMNETCDRAQGKTDGWDEEEEEDVDKTKVEDGPSDFGSGLPSFRRRGASSSPTKRARIHFNSHHLPSSTGDRSYSGDRHHSDLAKAKHEEAMAALKNEDVILAAKQEAISEGADETQLLEFSQSMDSGGYQSTSSESVGFPMVMVVKMRERVSEGLPFESSMDSSLTGAEDGAALEERE</sequence>
<evidence type="ECO:0000313" key="2">
    <source>
        <dbReference type="EMBL" id="KAE8271535.1"/>
    </source>
</evidence>
<evidence type="ECO:0000256" key="1">
    <source>
        <dbReference type="SAM" id="MobiDB-lite"/>
    </source>
</evidence>
<feature type="compositionally biased region" description="Polar residues" evidence="1">
    <location>
        <begin position="22"/>
        <end position="31"/>
    </location>
</feature>
<feature type="region of interest" description="Disordered" evidence="1">
    <location>
        <begin position="1"/>
        <end position="238"/>
    </location>
</feature>
<gene>
    <name evidence="2" type="ORF">A4X09_0g795</name>
</gene>
<feature type="compositionally biased region" description="Basic and acidic residues" evidence="1">
    <location>
        <begin position="327"/>
        <end position="337"/>
    </location>
</feature>
<proteinExistence type="predicted"/>
<feature type="compositionally biased region" description="Polar residues" evidence="1">
    <location>
        <begin position="481"/>
        <end position="494"/>
    </location>
</feature>
<dbReference type="Proteomes" id="UP000078113">
    <property type="component" value="Unassembled WGS sequence"/>
</dbReference>
<reference evidence="2" key="2">
    <citation type="journal article" date="2019" name="IMA Fungus">
        <title>Genome sequencing and comparison of five Tilletia species to identify candidate genes for the detection of regulated species infecting wheat.</title>
        <authorList>
            <person name="Nguyen H.D.T."/>
            <person name="Sultana T."/>
            <person name="Kesanakurti P."/>
            <person name="Hambleton S."/>
        </authorList>
    </citation>
    <scope>NUCLEOTIDE SEQUENCE</scope>
    <source>
        <strain evidence="2">DAOMC 236422</strain>
    </source>
</reference>
<feature type="compositionally biased region" description="Basic and acidic residues" evidence="1">
    <location>
        <begin position="546"/>
        <end position="557"/>
    </location>
</feature>
<comment type="caution">
    <text evidence="2">The sequence shown here is derived from an EMBL/GenBank/DDBJ whole genome shotgun (WGS) entry which is preliminary data.</text>
</comment>
<feature type="compositionally biased region" description="Polar residues" evidence="1">
    <location>
        <begin position="173"/>
        <end position="185"/>
    </location>
</feature>
<evidence type="ECO:0000313" key="3">
    <source>
        <dbReference type="Proteomes" id="UP000078113"/>
    </source>
</evidence>
<feature type="compositionally biased region" description="Basic and acidic residues" evidence="1">
    <location>
        <begin position="284"/>
        <end position="300"/>
    </location>
</feature>